<gene>
    <name evidence="2" type="ORF">I553_8657</name>
</gene>
<dbReference type="PATRIC" id="fig|1299334.3.peg.2757"/>
<name>X8CKG7_MYCXE</name>
<organism evidence="2">
    <name type="scientific">Mycobacterium xenopi 4042</name>
    <dbReference type="NCBI Taxonomy" id="1299334"/>
    <lineage>
        <taxon>Bacteria</taxon>
        <taxon>Bacillati</taxon>
        <taxon>Actinomycetota</taxon>
        <taxon>Actinomycetes</taxon>
        <taxon>Mycobacteriales</taxon>
        <taxon>Mycobacteriaceae</taxon>
        <taxon>Mycobacterium</taxon>
    </lineage>
</organism>
<accession>X8CKG7</accession>
<dbReference type="AlphaFoldDB" id="X8CKG7"/>
<evidence type="ECO:0000313" key="2">
    <source>
        <dbReference type="EMBL" id="EUA56609.1"/>
    </source>
</evidence>
<proteinExistence type="predicted"/>
<reference evidence="2" key="1">
    <citation type="submission" date="2014-01" db="EMBL/GenBank/DDBJ databases">
        <authorList>
            <person name="Brown-Elliot B."/>
            <person name="Wallace R."/>
            <person name="Lenaerts A."/>
            <person name="Ordway D."/>
            <person name="DeGroote M.A."/>
            <person name="Parker T."/>
            <person name="Sizemore C."/>
            <person name="Tallon L.J."/>
            <person name="Sadzewicz L.K."/>
            <person name="Sengamalay N."/>
            <person name="Fraser C.M."/>
            <person name="Hine E."/>
            <person name="Shefchek K.A."/>
            <person name="Das S.P."/>
            <person name="Tettelin H."/>
        </authorList>
    </citation>
    <scope>NUCLEOTIDE SEQUENCE [LARGE SCALE GENOMIC DNA]</scope>
    <source>
        <strain evidence="2">4042</strain>
    </source>
</reference>
<protein>
    <submittedName>
        <fullName evidence="2">Uncharacterized protein</fullName>
    </submittedName>
</protein>
<feature type="region of interest" description="Disordered" evidence="1">
    <location>
        <begin position="1"/>
        <end position="54"/>
    </location>
</feature>
<evidence type="ECO:0000256" key="1">
    <source>
        <dbReference type="SAM" id="MobiDB-lite"/>
    </source>
</evidence>
<sequence length="54" mass="5329">MELAGCTDSGSGAELVEARSAGRSVTSGPFHLPAPAMSLASPRRFGSATGNPPA</sequence>
<comment type="caution">
    <text evidence="2">The sequence shown here is derived from an EMBL/GenBank/DDBJ whole genome shotgun (WGS) entry which is preliminary data.</text>
</comment>
<dbReference type="EMBL" id="JAOB01000029">
    <property type="protein sequence ID" value="EUA56609.1"/>
    <property type="molecule type" value="Genomic_DNA"/>
</dbReference>